<keyword evidence="2" id="KW-1185">Reference proteome</keyword>
<evidence type="ECO:0000313" key="2">
    <source>
        <dbReference type="Proteomes" id="UP000703038"/>
    </source>
</evidence>
<comment type="caution">
    <text evidence="1">The sequence shown here is derived from an EMBL/GenBank/DDBJ whole genome shotgun (WGS) entry which is preliminary data.</text>
</comment>
<evidence type="ECO:0000313" key="1">
    <source>
        <dbReference type="EMBL" id="MBM7415558.1"/>
    </source>
</evidence>
<accession>A0ABS2KUE5</accession>
<gene>
    <name evidence="1" type="ORF">JOE42_002291</name>
</gene>
<dbReference type="EMBL" id="JAFBBK010000001">
    <property type="protein sequence ID" value="MBM7415558.1"/>
    <property type="molecule type" value="Genomic_DNA"/>
</dbReference>
<proteinExistence type="predicted"/>
<reference evidence="1 2" key="1">
    <citation type="submission" date="2021-01" db="EMBL/GenBank/DDBJ databases">
        <title>Genomics of switchgrass bacterial isolates.</title>
        <authorList>
            <person name="Shade A."/>
        </authorList>
    </citation>
    <scope>NUCLEOTIDE SEQUENCE [LARGE SCALE GENOMIC DNA]</scope>
    <source>
        <strain evidence="1 2">PvP111</strain>
    </source>
</reference>
<dbReference type="RefSeq" id="WP_204868589.1">
    <property type="nucleotide sequence ID" value="NZ_JAFBBK010000001.1"/>
</dbReference>
<name>A0ABS2KUE5_9NOCA</name>
<organism evidence="1 2">
    <name type="scientific">Rhodococcoides corynebacterioides</name>
    <dbReference type="NCBI Taxonomy" id="53972"/>
    <lineage>
        <taxon>Bacteria</taxon>
        <taxon>Bacillati</taxon>
        <taxon>Actinomycetota</taxon>
        <taxon>Actinomycetes</taxon>
        <taxon>Mycobacteriales</taxon>
        <taxon>Nocardiaceae</taxon>
        <taxon>Rhodococcoides</taxon>
    </lineage>
</organism>
<sequence>MADVPASVIPHGFIGEKRYMTTRPDAVVARAVSRRDEIFKVHDDQRRDAAL</sequence>
<protein>
    <submittedName>
        <fullName evidence="1">Uncharacterized protein</fullName>
    </submittedName>
</protein>
<dbReference type="Proteomes" id="UP000703038">
    <property type="component" value="Unassembled WGS sequence"/>
</dbReference>